<feature type="domain" description="AB hydrolase-1" evidence="1">
    <location>
        <begin position="26"/>
        <end position="138"/>
    </location>
</feature>
<dbReference type="Gene3D" id="3.40.50.1820">
    <property type="entry name" value="alpha/beta hydrolase"/>
    <property type="match status" value="1"/>
</dbReference>
<protein>
    <submittedName>
        <fullName evidence="2">Alpha/beta hydrolase</fullName>
    </submittedName>
</protein>
<dbReference type="Proteomes" id="UP000632740">
    <property type="component" value="Unassembled WGS sequence"/>
</dbReference>
<dbReference type="EMBL" id="BONK01000009">
    <property type="protein sequence ID" value="GIG22041.1"/>
    <property type="molecule type" value="Genomic_DNA"/>
</dbReference>
<dbReference type="AlphaFoldDB" id="A0A919U260"/>
<keyword evidence="3" id="KW-1185">Reference proteome</keyword>
<reference evidence="2" key="1">
    <citation type="submission" date="2021-01" db="EMBL/GenBank/DDBJ databases">
        <title>Whole genome shotgun sequence of Cellulomonas chitinilytica NBRC 110799.</title>
        <authorList>
            <person name="Komaki H."/>
            <person name="Tamura T."/>
        </authorList>
    </citation>
    <scope>NUCLEOTIDE SEQUENCE</scope>
    <source>
        <strain evidence="2">NBRC 110799</strain>
    </source>
</reference>
<dbReference type="SUPFAM" id="SSF53474">
    <property type="entry name" value="alpha/beta-Hydrolases"/>
    <property type="match status" value="1"/>
</dbReference>
<gene>
    <name evidence="2" type="ORF">Cch01nite_27650</name>
</gene>
<evidence type="ECO:0000313" key="2">
    <source>
        <dbReference type="EMBL" id="GIG22041.1"/>
    </source>
</evidence>
<dbReference type="PANTHER" id="PTHR43433:SF5">
    <property type="entry name" value="AB HYDROLASE-1 DOMAIN-CONTAINING PROTEIN"/>
    <property type="match status" value="1"/>
</dbReference>
<dbReference type="InterPro" id="IPR029058">
    <property type="entry name" value="AB_hydrolase_fold"/>
</dbReference>
<organism evidence="2 3">
    <name type="scientific">Cellulomonas chitinilytica</name>
    <dbReference type="NCBI Taxonomy" id="398759"/>
    <lineage>
        <taxon>Bacteria</taxon>
        <taxon>Bacillati</taxon>
        <taxon>Actinomycetota</taxon>
        <taxon>Actinomycetes</taxon>
        <taxon>Micrococcales</taxon>
        <taxon>Cellulomonadaceae</taxon>
        <taxon>Cellulomonas</taxon>
    </lineage>
</organism>
<keyword evidence="2" id="KW-0378">Hydrolase</keyword>
<name>A0A919U260_9CELL</name>
<sequence>MPHEQHVLLSDGRVVVVHDTGEAGAPAVLWHHGSPQTGALLAPVVEAAAARGMRVLSAARPSYGGSSPQPGRDVASVGTDLERVLDACGVDRVGVMGASGGGPHALACAALLPDRVSGAVVLAGIAPFTDEDDWWDGMAAPGGLRAAVHGRDARALFAETDEFDPSIFVEPDWAALSGAWAPLGQDAQRAEADGADGLVDDDVAFVSPWGFALRDVRVPVLVVQGGRDRVVPPAHAEHLVRELPFGELWLRPRDGHVAVLDAVPVGLDWLLALR</sequence>
<dbReference type="RefSeq" id="WP_203755899.1">
    <property type="nucleotide sequence ID" value="NZ_BONK01000009.1"/>
</dbReference>
<dbReference type="Pfam" id="PF00561">
    <property type="entry name" value="Abhydrolase_1"/>
    <property type="match status" value="1"/>
</dbReference>
<dbReference type="PRINTS" id="PR00111">
    <property type="entry name" value="ABHYDROLASE"/>
</dbReference>
<evidence type="ECO:0000313" key="3">
    <source>
        <dbReference type="Proteomes" id="UP000632740"/>
    </source>
</evidence>
<dbReference type="InterPro" id="IPR050471">
    <property type="entry name" value="AB_hydrolase"/>
</dbReference>
<comment type="caution">
    <text evidence="2">The sequence shown here is derived from an EMBL/GenBank/DDBJ whole genome shotgun (WGS) entry which is preliminary data.</text>
</comment>
<accession>A0A919U260</accession>
<evidence type="ECO:0000259" key="1">
    <source>
        <dbReference type="Pfam" id="PF00561"/>
    </source>
</evidence>
<proteinExistence type="predicted"/>
<dbReference type="GO" id="GO:0016787">
    <property type="term" value="F:hydrolase activity"/>
    <property type="evidence" value="ECO:0007669"/>
    <property type="project" value="UniProtKB-KW"/>
</dbReference>
<dbReference type="PANTHER" id="PTHR43433">
    <property type="entry name" value="HYDROLASE, ALPHA/BETA FOLD FAMILY PROTEIN"/>
    <property type="match status" value="1"/>
</dbReference>
<dbReference type="InterPro" id="IPR000073">
    <property type="entry name" value="AB_hydrolase_1"/>
</dbReference>